<comment type="subcellular location">
    <subcellularLocation>
        <location evidence="1 11">Cell membrane</location>
        <topology evidence="1 11">Multi-pass membrane protein</topology>
    </subcellularLocation>
</comment>
<sequence>MLKEFKEFALRGNVLDLAVGVIIGAAFGKIVTSLVNDIIMPLIGLLLAGIDFKDLSFTVGDATVLYGSFIQTIVDFLIVAFSIFLFIRFFNRFKRKEEEKVEEEVAVLSKEEEILTEIRDLLKAEAVKERS</sequence>
<evidence type="ECO:0000256" key="6">
    <source>
        <dbReference type="ARBA" id="ARBA00022692"/>
    </source>
</evidence>
<keyword evidence="10 11" id="KW-0407">Ion channel</keyword>
<dbReference type="GeneID" id="48010848"/>
<dbReference type="PRINTS" id="PR01264">
    <property type="entry name" value="MECHCHANNEL"/>
</dbReference>
<feature type="transmembrane region" description="Helical" evidence="11">
    <location>
        <begin position="68"/>
        <end position="90"/>
    </location>
</feature>
<keyword evidence="7 11" id="KW-1133">Transmembrane helix</keyword>
<keyword evidence="4 11" id="KW-0813">Transport</keyword>
<comment type="subunit">
    <text evidence="3 11">Homopentamer.</text>
</comment>
<dbReference type="GO" id="GO:0008381">
    <property type="term" value="F:mechanosensitive monoatomic ion channel activity"/>
    <property type="evidence" value="ECO:0007669"/>
    <property type="project" value="UniProtKB-UniRule"/>
</dbReference>
<dbReference type="InterPro" id="IPR036019">
    <property type="entry name" value="MscL_channel"/>
</dbReference>
<evidence type="ECO:0000313" key="13">
    <source>
        <dbReference type="Proteomes" id="UP000036410"/>
    </source>
</evidence>
<evidence type="ECO:0000256" key="1">
    <source>
        <dbReference type="ARBA" id="ARBA00004651"/>
    </source>
</evidence>
<name>A0A806U021_PRIMG</name>
<dbReference type="AlphaFoldDB" id="A0A806U021"/>
<evidence type="ECO:0000256" key="10">
    <source>
        <dbReference type="ARBA" id="ARBA00023303"/>
    </source>
</evidence>
<dbReference type="RefSeq" id="WP_028411898.1">
    <property type="nucleotide sequence ID" value="NZ_CP010586.1"/>
</dbReference>
<gene>
    <name evidence="11 12" type="primary">mscL</name>
    <name evidence="12" type="ORF">AS52_00176</name>
</gene>
<evidence type="ECO:0000256" key="7">
    <source>
        <dbReference type="ARBA" id="ARBA00022989"/>
    </source>
</evidence>
<dbReference type="PANTHER" id="PTHR30266:SF2">
    <property type="entry name" value="LARGE-CONDUCTANCE MECHANOSENSITIVE CHANNEL"/>
    <property type="match status" value="1"/>
</dbReference>
<evidence type="ECO:0000256" key="4">
    <source>
        <dbReference type="ARBA" id="ARBA00022448"/>
    </source>
</evidence>
<dbReference type="GO" id="GO:0005886">
    <property type="term" value="C:plasma membrane"/>
    <property type="evidence" value="ECO:0007669"/>
    <property type="project" value="UniProtKB-SubCell"/>
</dbReference>
<comment type="function">
    <text evidence="11">Channel that opens in response to stretch forces in the membrane lipid bilayer. May participate in the regulation of osmotic pressure changes within the cell.</text>
</comment>
<dbReference type="InterPro" id="IPR019823">
    <property type="entry name" value="Mechanosensitive_channel_CS"/>
</dbReference>
<dbReference type="Gene3D" id="1.10.1200.120">
    <property type="entry name" value="Large-conductance mechanosensitive channel, MscL, domain 1"/>
    <property type="match status" value="1"/>
</dbReference>
<evidence type="ECO:0000256" key="5">
    <source>
        <dbReference type="ARBA" id="ARBA00022475"/>
    </source>
</evidence>
<organism evidence="12 13">
    <name type="scientific">Priestia megaterium Q3</name>
    <dbReference type="NCBI Taxonomy" id="1452722"/>
    <lineage>
        <taxon>Bacteria</taxon>
        <taxon>Bacillati</taxon>
        <taxon>Bacillota</taxon>
        <taxon>Bacilli</taxon>
        <taxon>Bacillales</taxon>
        <taxon>Bacillaceae</taxon>
        <taxon>Priestia</taxon>
    </lineage>
</organism>
<comment type="similarity">
    <text evidence="2 11">Belongs to the MscL family.</text>
</comment>
<dbReference type="NCBIfam" id="TIGR00220">
    <property type="entry name" value="mscL"/>
    <property type="match status" value="1"/>
</dbReference>
<evidence type="ECO:0000256" key="2">
    <source>
        <dbReference type="ARBA" id="ARBA00007254"/>
    </source>
</evidence>
<dbReference type="PROSITE" id="PS01327">
    <property type="entry name" value="MSCL"/>
    <property type="match status" value="1"/>
</dbReference>
<keyword evidence="6 11" id="KW-0812">Transmembrane</keyword>
<evidence type="ECO:0000256" key="11">
    <source>
        <dbReference type="HAMAP-Rule" id="MF_00115"/>
    </source>
</evidence>
<evidence type="ECO:0000256" key="8">
    <source>
        <dbReference type="ARBA" id="ARBA00023065"/>
    </source>
</evidence>
<dbReference type="NCBIfam" id="NF001843">
    <property type="entry name" value="PRK00567.1-4"/>
    <property type="match status" value="1"/>
</dbReference>
<evidence type="ECO:0000256" key="9">
    <source>
        <dbReference type="ARBA" id="ARBA00023136"/>
    </source>
</evidence>
<dbReference type="HAMAP" id="MF_00115">
    <property type="entry name" value="MscL"/>
    <property type="match status" value="1"/>
</dbReference>
<dbReference type="InterPro" id="IPR001185">
    <property type="entry name" value="MS_channel"/>
</dbReference>
<accession>A0A806U021</accession>
<evidence type="ECO:0000256" key="3">
    <source>
        <dbReference type="ARBA" id="ARBA00011255"/>
    </source>
</evidence>
<dbReference type="PANTHER" id="PTHR30266">
    <property type="entry name" value="MECHANOSENSITIVE CHANNEL MSCL"/>
    <property type="match status" value="1"/>
</dbReference>
<proteinExistence type="inferred from homology"/>
<reference evidence="12 13" key="1">
    <citation type="submission" date="2015-01" db="EMBL/GenBank/DDBJ databases">
        <title>Genome sequence of bacillus megaterium Q3.</title>
        <authorList>
            <person name="Wang Y."/>
            <person name="Luo K."/>
            <person name="Bai L."/>
            <person name="Luo F."/>
        </authorList>
    </citation>
    <scope>NUCLEOTIDE SEQUENCE [LARGE SCALE GENOMIC DNA]</scope>
    <source>
        <strain evidence="12 13">Q3</strain>
    </source>
</reference>
<evidence type="ECO:0000313" key="12">
    <source>
        <dbReference type="EMBL" id="AKP75213.1"/>
    </source>
</evidence>
<keyword evidence="9 11" id="KW-0472">Membrane</keyword>
<keyword evidence="5 11" id="KW-1003">Cell membrane</keyword>
<dbReference type="Pfam" id="PF01741">
    <property type="entry name" value="MscL"/>
    <property type="match status" value="1"/>
</dbReference>
<keyword evidence="8 11" id="KW-0406">Ion transport</keyword>
<protein>
    <recommendedName>
        <fullName evidence="11">Large-conductance mechanosensitive channel</fullName>
    </recommendedName>
</protein>
<dbReference type="FunFam" id="1.10.1200.120:FF:000001">
    <property type="entry name" value="Large-conductance mechanosensitive channel"/>
    <property type="match status" value="1"/>
</dbReference>
<dbReference type="SUPFAM" id="SSF81330">
    <property type="entry name" value="Gated mechanosensitive channel"/>
    <property type="match status" value="1"/>
</dbReference>
<dbReference type="Proteomes" id="UP000036410">
    <property type="component" value="Chromosome"/>
</dbReference>
<dbReference type="NCBIfam" id="NF010560">
    <property type="entry name" value="PRK13955.1"/>
    <property type="match status" value="1"/>
</dbReference>
<feature type="transmembrane region" description="Helical" evidence="11">
    <location>
        <begin position="21"/>
        <end position="48"/>
    </location>
</feature>
<dbReference type="InterPro" id="IPR037673">
    <property type="entry name" value="MSC/AndL"/>
</dbReference>
<dbReference type="EMBL" id="CP010586">
    <property type="protein sequence ID" value="AKP75213.1"/>
    <property type="molecule type" value="Genomic_DNA"/>
</dbReference>